<protein>
    <submittedName>
        <fullName evidence="2">Uncharacterized protein</fullName>
    </submittedName>
</protein>
<feature type="region of interest" description="Disordered" evidence="1">
    <location>
        <begin position="1"/>
        <end position="24"/>
    </location>
</feature>
<comment type="caution">
    <text evidence="2">The sequence shown here is derived from an EMBL/GenBank/DDBJ whole genome shotgun (WGS) entry which is preliminary data.</text>
</comment>
<dbReference type="AlphaFoldDB" id="A0A0F9X503"/>
<name>A0A0F9X503_TRIHA</name>
<feature type="compositionally biased region" description="Polar residues" evidence="1">
    <location>
        <begin position="432"/>
        <end position="441"/>
    </location>
</feature>
<evidence type="ECO:0000313" key="2">
    <source>
        <dbReference type="EMBL" id="KKO99679.1"/>
    </source>
</evidence>
<sequence length="481" mass="52767">MLSGSYSSAQTSPVSHKTEKTPAIRWSTIQTYPSCRDAIVFSDKKREREMISSQQRKSMQRPRPQPYNGPRPKSKSAAARRRAILKHSVTYTLPAVNPQTPAAPEQPAVYHPTMTSNQVQSPPPAVISHSASTLRQATPVHSVMTLRPGPTSYPPLMPRPPTASQMVANTQPPARWQPIYPKSTATSQQVTTVAKETNRERGRRLRREAQLRKEASLLPRDSPPLDDPLETTISEFQPSVGNRVVKHLIKHNPEAVAASKLSHEIPKEAAVHYNSILTWQAENTQATGDPSPQGHPTYIEGVESRAASSDGVLVSREAQALAVIVVPIRSTPVSEQIVNTENHPYHTSSASASSVNPQSIPEPYFEENEDMLCFGENEEMMLPPSPQSPIRQNPVSISAQAQAQAQAQTVKKLSNQANPIYGGIHKRKPSRANRTSPPQTTVSRITISQLVHSSTMPRIAISQLVHSSAEEAPKTRLPQTA</sequence>
<accession>A0A0F9X503</accession>
<feature type="region of interest" description="Disordered" evidence="1">
    <location>
        <begin position="420"/>
        <end position="441"/>
    </location>
</feature>
<proteinExistence type="predicted"/>
<organism evidence="2 3">
    <name type="scientific">Trichoderma harzianum</name>
    <name type="common">Hypocrea lixii</name>
    <dbReference type="NCBI Taxonomy" id="5544"/>
    <lineage>
        <taxon>Eukaryota</taxon>
        <taxon>Fungi</taxon>
        <taxon>Dikarya</taxon>
        <taxon>Ascomycota</taxon>
        <taxon>Pezizomycotina</taxon>
        <taxon>Sordariomycetes</taxon>
        <taxon>Hypocreomycetidae</taxon>
        <taxon>Hypocreales</taxon>
        <taxon>Hypocreaceae</taxon>
        <taxon>Trichoderma</taxon>
    </lineage>
</organism>
<feature type="compositionally biased region" description="Basic residues" evidence="1">
    <location>
        <begin position="72"/>
        <end position="82"/>
    </location>
</feature>
<dbReference type="Proteomes" id="UP000034112">
    <property type="component" value="Unassembled WGS sequence"/>
</dbReference>
<evidence type="ECO:0000313" key="3">
    <source>
        <dbReference type="Proteomes" id="UP000034112"/>
    </source>
</evidence>
<feature type="compositionally biased region" description="Polar residues" evidence="1">
    <location>
        <begin position="1"/>
        <end position="15"/>
    </location>
</feature>
<reference evidence="3" key="1">
    <citation type="journal article" date="2015" name="Genome Announc.">
        <title>Draft whole-genome sequence of the biocontrol agent Trichoderma harzianum T6776.</title>
        <authorList>
            <person name="Baroncelli R."/>
            <person name="Piaggeschi G."/>
            <person name="Fiorini L."/>
            <person name="Bertolini E."/>
            <person name="Zapparata A."/>
            <person name="Pe M.E."/>
            <person name="Sarrocco S."/>
            <person name="Vannacci G."/>
        </authorList>
    </citation>
    <scope>NUCLEOTIDE SEQUENCE [LARGE SCALE GENOMIC DNA]</scope>
    <source>
        <strain evidence="3">T6776</strain>
    </source>
</reference>
<gene>
    <name evidence="2" type="ORF">THAR02_08209</name>
</gene>
<feature type="non-terminal residue" evidence="2">
    <location>
        <position position="481"/>
    </location>
</feature>
<dbReference type="OrthoDB" id="10512106at2759"/>
<dbReference type="EMBL" id="JOKZ01000307">
    <property type="protein sequence ID" value="KKO99679.1"/>
    <property type="molecule type" value="Genomic_DNA"/>
</dbReference>
<evidence type="ECO:0000256" key="1">
    <source>
        <dbReference type="SAM" id="MobiDB-lite"/>
    </source>
</evidence>
<feature type="region of interest" description="Disordered" evidence="1">
    <location>
        <begin position="40"/>
        <end position="82"/>
    </location>
</feature>